<protein>
    <submittedName>
        <fullName evidence="1">Uncharacterized protein</fullName>
    </submittedName>
</protein>
<organism evidence="1">
    <name type="scientific">Chrysotila carterae</name>
    <name type="common">Marine alga</name>
    <name type="synonym">Syracosphaera carterae</name>
    <dbReference type="NCBI Taxonomy" id="13221"/>
    <lineage>
        <taxon>Eukaryota</taxon>
        <taxon>Haptista</taxon>
        <taxon>Haptophyta</taxon>
        <taxon>Prymnesiophyceae</taxon>
        <taxon>Isochrysidales</taxon>
        <taxon>Isochrysidaceae</taxon>
        <taxon>Chrysotila</taxon>
    </lineage>
</organism>
<evidence type="ECO:0000313" key="1">
    <source>
        <dbReference type="EMBL" id="CAE0779524.1"/>
    </source>
</evidence>
<gene>
    <name evidence="1" type="ORF">PCAR00345_LOCUS32163</name>
</gene>
<dbReference type="EMBL" id="HBIZ01050287">
    <property type="protein sequence ID" value="CAE0779524.1"/>
    <property type="molecule type" value="Transcribed_RNA"/>
</dbReference>
<sequence length="170" mass="18166">MGGILYTALSLPRWGPSVIAGMWYGTHWPDLAPELRQLRLAVVAVVFIGATVWFELQRSADLQDGSAFSRLLEQASDAALAVAMVEACTCCSQGLLCSALRWLGDRSWNVYLGHILVLNVAVKFPTPCEYEPWIPRTAAPAVFVAASIAAGAAFAVAGDAACTRARSSHT</sequence>
<accession>A0A7S4BWR1</accession>
<name>A0A7S4BWR1_CHRCT</name>
<reference evidence="1" key="1">
    <citation type="submission" date="2021-01" db="EMBL/GenBank/DDBJ databases">
        <authorList>
            <person name="Corre E."/>
            <person name="Pelletier E."/>
            <person name="Niang G."/>
            <person name="Scheremetjew M."/>
            <person name="Finn R."/>
            <person name="Kale V."/>
            <person name="Holt S."/>
            <person name="Cochrane G."/>
            <person name="Meng A."/>
            <person name="Brown T."/>
            <person name="Cohen L."/>
        </authorList>
    </citation>
    <scope>NUCLEOTIDE SEQUENCE</scope>
    <source>
        <strain evidence="1">CCMP645</strain>
    </source>
</reference>
<dbReference type="AlphaFoldDB" id="A0A7S4BWR1"/>
<proteinExistence type="predicted"/>